<dbReference type="Pfam" id="PF00490">
    <property type="entry name" value="ALAD"/>
    <property type="match status" value="1"/>
</dbReference>
<dbReference type="GO" id="GO:0006782">
    <property type="term" value="P:protoporphyrinogen IX biosynthetic process"/>
    <property type="evidence" value="ECO:0007669"/>
    <property type="project" value="UniProtKB-UniPathway"/>
</dbReference>
<dbReference type="PRINTS" id="PR00144">
    <property type="entry name" value="DALDHYDRTASE"/>
</dbReference>
<keyword evidence="4" id="KW-0350">Heme biosynthesis</keyword>
<comment type="catalytic activity">
    <reaction evidence="8">
        <text>2 5-aminolevulinate = porphobilinogen + 2 H2O + H(+)</text>
        <dbReference type="Rhea" id="RHEA:24064"/>
        <dbReference type="ChEBI" id="CHEBI:15377"/>
        <dbReference type="ChEBI" id="CHEBI:15378"/>
        <dbReference type="ChEBI" id="CHEBI:58126"/>
        <dbReference type="ChEBI" id="CHEBI:356416"/>
        <dbReference type="EC" id="4.2.1.24"/>
    </reaction>
</comment>
<comment type="similarity">
    <text evidence="2">Belongs to the ALAD family.</text>
</comment>
<evidence type="ECO:0000256" key="8">
    <source>
        <dbReference type="ARBA" id="ARBA00047651"/>
    </source>
</evidence>
<protein>
    <recommendedName>
        <fullName evidence="3">porphobilinogen synthase</fullName>
        <ecNumber evidence="3">4.2.1.24</ecNumber>
    </recommendedName>
    <alternativeName>
        <fullName evidence="7">Porphobilinogen synthase</fullName>
    </alternativeName>
</protein>
<evidence type="ECO:0000256" key="2">
    <source>
        <dbReference type="ARBA" id="ARBA00008055"/>
    </source>
</evidence>
<dbReference type="InterPro" id="IPR013785">
    <property type="entry name" value="Aldolase_TIM"/>
</dbReference>
<comment type="caution">
    <text evidence="9">The sequence shown here is derived from an EMBL/GenBank/DDBJ whole genome shotgun (WGS) entry which is preliminary data.</text>
</comment>
<dbReference type="EC" id="4.2.1.24" evidence="3"/>
<dbReference type="GO" id="GO:0005829">
    <property type="term" value="C:cytosol"/>
    <property type="evidence" value="ECO:0007669"/>
    <property type="project" value="TreeGrafter"/>
</dbReference>
<dbReference type="PANTHER" id="PTHR11458">
    <property type="entry name" value="DELTA-AMINOLEVULINIC ACID DEHYDRATASE"/>
    <property type="match status" value="1"/>
</dbReference>
<sequence>MNIRISGHCGLVQDGKVDNDSTLETYGKIATSYAEAGADMVAPSGMMDGQVAAIRSALDASNYRDTLIMGYSAKYSSYLYGPFRDAAESTPKFSDRKTYQMDFRNSREALREVELDAEEGADIVMVK</sequence>
<dbReference type="EMBL" id="AUZZ01010771">
    <property type="protein sequence ID" value="EQD28690.1"/>
    <property type="molecule type" value="Genomic_DNA"/>
</dbReference>
<organism evidence="9">
    <name type="scientific">mine drainage metagenome</name>
    <dbReference type="NCBI Taxonomy" id="410659"/>
    <lineage>
        <taxon>unclassified sequences</taxon>
        <taxon>metagenomes</taxon>
        <taxon>ecological metagenomes</taxon>
    </lineage>
</organism>
<dbReference type="UniPathway" id="UPA00251">
    <property type="reaction ID" value="UER00318"/>
</dbReference>
<evidence type="ECO:0000256" key="5">
    <source>
        <dbReference type="ARBA" id="ARBA00023239"/>
    </source>
</evidence>
<dbReference type="GO" id="GO:0004655">
    <property type="term" value="F:porphobilinogen synthase activity"/>
    <property type="evidence" value="ECO:0007669"/>
    <property type="project" value="UniProtKB-EC"/>
</dbReference>
<gene>
    <name evidence="9" type="ORF">B2A_14817</name>
</gene>
<accession>T0ZG45</accession>
<dbReference type="SMART" id="SM01004">
    <property type="entry name" value="ALAD"/>
    <property type="match status" value="1"/>
</dbReference>
<keyword evidence="6" id="KW-0627">Porphyrin biosynthesis</keyword>
<evidence type="ECO:0000256" key="3">
    <source>
        <dbReference type="ARBA" id="ARBA00012053"/>
    </source>
</evidence>
<evidence type="ECO:0000256" key="6">
    <source>
        <dbReference type="ARBA" id="ARBA00023244"/>
    </source>
</evidence>
<feature type="non-terminal residue" evidence="9">
    <location>
        <position position="127"/>
    </location>
</feature>
<dbReference type="AlphaFoldDB" id="T0ZG45"/>
<comment type="pathway">
    <text evidence="1">Porphyrin-containing compound metabolism; protoporphyrin-IX biosynthesis; coproporphyrinogen-III from 5-aminolevulinate: step 1/4.</text>
</comment>
<name>T0ZG45_9ZZZZ</name>
<evidence type="ECO:0000313" key="9">
    <source>
        <dbReference type="EMBL" id="EQD28690.1"/>
    </source>
</evidence>
<evidence type="ECO:0000256" key="7">
    <source>
        <dbReference type="ARBA" id="ARBA00032837"/>
    </source>
</evidence>
<dbReference type="GO" id="GO:0008270">
    <property type="term" value="F:zinc ion binding"/>
    <property type="evidence" value="ECO:0007669"/>
    <property type="project" value="TreeGrafter"/>
</dbReference>
<proteinExistence type="inferred from homology"/>
<dbReference type="PANTHER" id="PTHR11458:SF0">
    <property type="entry name" value="DELTA-AMINOLEVULINIC ACID DEHYDRATASE"/>
    <property type="match status" value="1"/>
</dbReference>
<reference evidence="9" key="1">
    <citation type="submission" date="2013-08" db="EMBL/GenBank/DDBJ databases">
        <authorList>
            <person name="Mendez C."/>
            <person name="Richter M."/>
            <person name="Ferrer M."/>
            <person name="Sanchez J."/>
        </authorList>
    </citation>
    <scope>NUCLEOTIDE SEQUENCE</scope>
</reference>
<keyword evidence="5" id="KW-0456">Lyase</keyword>
<dbReference type="Gene3D" id="3.20.20.70">
    <property type="entry name" value="Aldolase class I"/>
    <property type="match status" value="1"/>
</dbReference>
<dbReference type="SUPFAM" id="SSF51569">
    <property type="entry name" value="Aldolase"/>
    <property type="match status" value="1"/>
</dbReference>
<evidence type="ECO:0000256" key="4">
    <source>
        <dbReference type="ARBA" id="ARBA00023133"/>
    </source>
</evidence>
<evidence type="ECO:0000256" key="1">
    <source>
        <dbReference type="ARBA" id="ARBA00004694"/>
    </source>
</evidence>
<dbReference type="InterPro" id="IPR001731">
    <property type="entry name" value="ALAD"/>
</dbReference>
<reference evidence="9" key="2">
    <citation type="journal article" date="2014" name="ISME J.">
        <title>Microbial stratification in low pH oxic and suboxic macroscopic growths along an acid mine drainage.</title>
        <authorList>
            <person name="Mendez-Garcia C."/>
            <person name="Mesa V."/>
            <person name="Sprenger R.R."/>
            <person name="Richter M."/>
            <person name="Diez M.S."/>
            <person name="Solano J."/>
            <person name="Bargiela R."/>
            <person name="Golyshina O.V."/>
            <person name="Manteca A."/>
            <person name="Ramos J.L."/>
            <person name="Gallego J.R."/>
            <person name="Llorente I."/>
            <person name="Martins Dos Santos V.A."/>
            <person name="Jensen O.N."/>
            <person name="Pelaez A.I."/>
            <person name="Sanchez J."/>
            <person name="Ferrer M."/>
        </authorList>
    </citation>
    <scope>NUCLEOTIDE SEQUENCE</scope>
</reference>